<proteinExistence type="predicted"/>
<reference evidence="2" key="1">
    <citation type="journal article" date="2014" name="Science">
        <title>Ancient hybridizations among the ancestral genomes of bread wheat.</title>
        <authorList>
            <consortium name="International Wheat Genome Sequencing Consortium,"/>
            <person name="Marcussen T."/>
            <person name="Sandve S.R."/>
            <person name="Heier L."/>
            <person name="Spannagl M."/>
            <person name="Pfeifer M."/>
            <person name="Jakobsen K.S."/>
            <person name="Wulff B.B."/>
            <person name="Steuernagel B."/>
            <person name="Mayer K.F."/>
            <person name="Olsen O.A."/>
        </authorList>
    </citation>
    <scope>NUCLEOTIDE SEQUENCE [LARGE SCALE GENOMIC DNA]</scope>
    <source>
        <strain evidence="2">cv. AL8/78</strain>
    </source>
</reference>
<sequence length="45" mass="5178">ICFASIQVWINIYIGLPISRITRNKIVSALCEFLPTQHHLILTLK</sequence>
<reference evidence="1" key="4">
    <citation type="submission" date="2019-03" db="UniProtKB">
        <authorList>
            <consortium name="EnsemblPlants"/>
        </authorList>
    </citation>
    <scope>IDENTIFICATION</scope>
</reference>
<keyword evidence="2" id="KW-1185">Reference proteome</keyword>
<evidence type="ECO:0000313" key="2">
    <source>
        <dbReference type="Proteomes" id="UP000015105"/>
    </source>
</evidence>
<protein>
    <submittedName>
        <fullName evidence="1">Uncharacterized protein</fullName>
    </submittedName>
</protein>
<evidence type="ECO:0000313" key="1">
    <source>
        <dbReference type="EnsemblPlants" id="AET5Gv20277200.8"/>
    </source>
</evidence>
<reference evidence="2" key="2">
    <citation type="journal article" date="2017" name="Nat. Plants">
        <title>The Aegilops tauschii genome reveals multiple impacts of transposons.</title>
        <authorList>
            <person name="Zhao G."/>
            <person name="Zou C."/>
            <person name="Li K."/>
            <person name="Wang K."/>
            <person name="Li T."/>
            <person name="Gao L."/>
            <person name="Zhang X."/>
            <person name="Wang H."/>
            <person name="Yang Z."/>
            <person name="Liu X."/>
            <person name="Jiang W."/>
            <person name="Mao L."/>
            <person name="Kong X."/>
            <person name="Jiao Y."/>
            <person name="Jia J."/>
        </authorList>
    </citation>
    <scope>NUCLEOTIDE SEQUENCE [LARGE SCALE GENOMIC DNA]</scope>
    <source>
        <strain evidence="2">cv. AL8/78</strain>
    </source>
</reference>
<name>A0A453K3U3_AEGTS</name>
<dbReference type="Proteomes" id="UP000015105">
    <property type="component" value="Chromosome 5D"/>
</dbReference>
<accession>A0A453K3U3</accession>
<dbReference type="Gramene" id="AET5Gv20277200.8">
    <property type="protein sequence ID" value="AET5Gv20277200.8"/>
    <property type="gene ID" value="AET5Gv20277200"/>
</dbReference>
<dbReference type="AlphaFoldDB" id="A0A453K3U3"/>
<reference evidence="1" key="3">
    <citation type="journal article" date="2017" name="Nature">
        <title>Genome sequence of the progenitor of the wheat D genome Aegilops tauschii.</title>
        <authorList>
            <person name="Luo M.C."/>
            <person name="Gu Y.Q."/>
            <person name="Puiu D."/>
            <person name="Wang H."/>
            <person name="Twardziok S.O."/>
            <person name="Deal K.R."/>
            <person name="Huo N."/>
            <person name="Zhu T."/>
            <person name="Wang L."/>
            <person name="Wang Y."/>
            <person name="McGuire P.E."/>
            <person name="Liu S."/>
            <person name="Long H."/>
            <person name="Ramasamy R.K."/>
            <person name="Rodriguez J.C."/>
            <person name="Van S.L."/>
            <person name="Yuan L."/>
            <person name="Wang Z."/>
            <person name="Xia Z."/>
            <person name="Xiao L."/>
            <person name="Anderson O.D."/>
            <person name="Ouyang S."/>
            <person name="Liang Y."/>
            <person name="Zimin A.V."/>
            <person name="Pertea G."/>
            <person name="Qi P."/>
            <person name="Bennetzen J.L."/>
            <person name="Dai X."/>
            <person name="Dawson M.W."/>
            <person name="Muller H.G."/>
            <person name="Kugler K."/>
            <person name="Rivarola-Duarte L."/>
            <person name="Spannagl M."/>
            <person name="Mayer K.F.X."/>
            <person name="Lu F.H."/>
            <person name="Bevan M.W."/>
            <person name="Leroy P."/>
            <person name="Li P."/>
            <person name="You F.M."/>
            <person name="Sun Q."/>
            <person name="Liu Z."/>
            <person name="Lyons E."/>
            <person name="Wicker T."/>
            <person name="Salzberg S.L."/>
            <person name="Devos K.M."/>
            <person name="Dvorak J."/>
        </authorList>
    </citation>
    <scope>NUCLEOTIDE SEQUENCE [LARGE SCALE GENOMIC DNA]</scope>
    <source>
        <strain evidence="1">cv. AL8/78</strain>
    </source>
</reference>
<reference evidence="1" key="5">
    <citation type="journal article" date="2021" name="G3 (Bethesda)">
        <title>Aegilops tauschii genome assembly Aet v5.0 features greater sequence contiguity and improved annotation.</title>
        <authorList>
            <person name="Wang L."/>
            <person name="Zhu T."/>
            <person name="Rodriguez J.C."/>
            <person name="Deal K.R."/>
            <person name="Dubcovsky J."/>
            <person name="McGuire P.E."/>
            <person name="Lux T."/>
            <person name="Spannagl M."/>
            <person name="Mayer K.F.X."/>
            <person name="Baldrich P."/>
            <person name="Meyers B.C."/>
            <person name="Huo N."/>
            <person name="Gu Y.Q."/>
            <person name="Zhou H."/>
            <person name="Devos K.M."/>
            <person name="Bennetzen J.L."/>
            <person name="Unver T."/>
            <person name="Budak H."/>
            <person name="Gulick P.J."/>
            <person name="Galiba G."/>
            <person name="Kalapos B."/>
            <person name="Nelson D.R."/>
            <person name="Li P."/>
            <person name="You F.M."/>
            <person name="Luo M.C."/>
            <person name="Dvorak J."/>
        </authorList>
    </citation>
    <scope>NUCLEOTIDE SEQUENCE [LARGE SCALE GENOMIC DNA]</scope>
    <source>
        <strain evidence="1">cv. AL8/78</strain>
    </source>
</reference>
<organism evidence="1 2">
    <name type="scientific">Aegilops tauschii subsp. strangulata</name>
    <name type="common">Goatgrass</name>
    <dbReference type="NCBI Taxonomy" id="200361"/>
    <lineage>
        <taxon>Eukaryota</taxon>
        <taxon>Viridiplantae</taxon>
        <taxon>Streptophyta</taxon>
        <taxon>Embryophyta</taxon>
        <taxon>Tracheophyta</taxon>
        <taxon>Spermatophyta</taxon>
        <taxon>Magnoliopsida</taxon>
        <taxon>Liliopsida</taxon>
        <taxon>Poales</taxon>
        <taxon>Poaceae</taxon>
        <taxon>BOP clade</taxon>
        <taxon>Pooideae</taxon>
        <taxon>Triticodae</taxon>
        <taxon>Triticeae</taxon>
        <taxon>Triticinae</taxon>
        <taxon>Aegilops</taxon>
    </lineage>
</organism>
<dbReference type="EnsemblPlants" id="AET5Gv20277200.8">
    <property type="protein sequence ID" value="AET5Gv20277200.8"/>
    <property type="gene ID" value="AET5Gv20277200"/>
</dbReference>